<name>A0A7J8CZF3_MOLMO</name>
<protein>
    <submittedName>
        <fullName evidence="2">Uncharacterized protein</fullName>
    </submittedName>
</protein>
<dbReference type="EMBL" id="JACASF010000019">
    <property type="protein sequence ID" value="KAF6416099.1"/>
    <property type="molecule type" value="Genomic_DNA"/>
</dbReference>
<accession>A0A7J8CZF3</accession>
<dbReference type="InParanoid" id="A0A7J8CZF3"/>
<comment type="caution">
    <text evidence="2">The sequence shown here is derived from an EMBL/GenBank/DDBJ whole genome shotgun (WGS) entry which is preliminary data.</text>
</comment>
<proteinExistence type="predicted"/>
<reference evidence="2 3" key="1">
    <citation type="journal article" date="2020" name="Nature">
        <title>Six reference-quality genomes reveal evolution of bat adaptations.</title>
        <authorList>
            <person name="Jebb D."/>
            <person name="Huang Z."/>
            <person name="Pippel M."/>
            <person name="Hughes G.M."/>
            <person name="Lavrichenko K."/>
            <person name="Devanna P."/>
            <person name="Winkler S."/>
            <person name="Jermiin L.S."/>
            <person name="Skirmuntt E.C."/>
            <person name="Katzourakis A."/>
            <person name="Burkitt-Gray L."/>
            <person name="Ray D.A."/>
            <person name="Sullivan K.A.M."/>
            <person name="Roscito J.G."/>
            <person name="Kirilenko B.M."/>
            <person name="Davalos L.M."/>
            <person name="Corthals A.P."/>
            <person name="Power M.L."/>
            <person name="Jones G."/>
            <person name="Ransome R.D."/>
            <person name="Dechmann D.K.N."/>
            <person name="Locatelli A.G."/>
            <person name="Puechmaille S.J."/>
            <person name="Fedrigo O."/>
            <person name="Jarvis E.D."/>
            <person name="Hiller M."/>
            <person name="Vernes S.C."/>
            <person name="Myers E.W."/>
            <person name="Teeling E.C."/>
        </authorList>
    </citation>
    <scope>NUCLEOTIDE SEQUENCE [LARGE SCALE GENOMIC DNA]</scope>
    <source>
        <strain evidence="2">MMolMol1</strain>
        <tissue evidence="2">Muscle</tissue>
    </source>
</reference>
<evidence type="ECO:0000313" key="2">
    <source>
        <dbReference type="EMBL" id="KAF6416099.1"/>
    </source>
</evidence>
<feature type="region of interest" description="Disordered" evidence="1">
    <location>
        <begin position="87"/>
        <end position="113"/>
    </location>
</feature>
<sequence>MGQKPGLSLASCALSYIPPSSTTPQRPPGVESGGHRNQGPSEGQRAQGWARGSGLVSLPPSPPPPPSPVPQTSWKHFPVRWWPHTPSGQTGCSAAQAVDTGLPNSRLGPESPLSRYPRLSSFLPLSGHQERWVKPQGILSVPPITH</sequence>
<feature type="region of interest" description="Disordered" evidence="1">
    <location>
        <begin position="1"/>
        <end position="74"/>
    </location>
</feature>
<evidence type="ECO:0000313" key="3">
    <source>
        <dbReference type="Proteomes" id="UP000550707"/>
    </source>
</evidence>
<keyword evidence="3" id="KW-1185">Reference proteome</keyword>
<dbReference type="Proteomes" id="UP000550707">
    <property type="component" value="Unassembled WGS sequence"/>
</dbReference>
<evidence type="ECO:0000256" key="1">
    <source>
        <dbReference type="SAM" id="MobiDB-lite"/>
    </source>
</evidence>
<organism evidence="2 3">
    <name type="scientific">Molossus molossus</name>
    <name type="common">Pallas' mastiff bat</name>
    <name type="synonym">Vespertilio molossus</name>
    <dbReference type="NCBI Taxonomy" id="27622"/>
    <lineage>
        <taxon>Eukaryota</taxon>
        <taxon>Metazoa</taxon>
        <taxon>Chordata</taxon>
        <taxon>Craniata</taxon>
        <taxon>Vertebrata</taxon>
        <taxon>Euteleostomi</taxon>
        <taxon>Mammalia</taxon>
        <taxon>Eutheria</taxon>
        <taxon>Laurasiatheria</taxon>
        <taxon>Chiroptera</taxon>
        <taxon>Yangochiroptera</taxon>
        <taxon>Molossidae</taxon>
        <taxon>Molossus</taxon>
    </lineage>
</organism>
<feature type="compositionally biased region" description="Pro residues" evidence="1">
    <location>
        <begin position="59"/>
        <end position="69"/>
    </location>
</feature>
<dbReference type="AlphaFoldDB" id="A0A7J8CZF3"/>
<gene>
    <name evidence="2" type="ORF">HJG59_009421</name>
</gene>